<name>A0A8V0XPU6_CHICK</name>
<dbReference type="AlphaFoldDB" id="A0A8V0XPU6"/>
<dbReference type="GO" id="GO:0060541">
    <property type="term" value="P:respiratory system development"/>
    <property type="evidence" value="ECO:0007669"/>
    <property type="project" value="Ensembl"/>
</dbReference>
<dbReference type="GO" id="GO:0032496">
    <property type="term" value="P:response to lipopolysaccharide"/>
    <property type="evidence" value="ECO:0007669"/>
    <property type="project" value="Ensembl"/>
</dbReference>
<dbReference type="SUPFAM" id="SSF47616">
    <property type="entry name" value="GST C-terminal domain-like"/>
    <property type="match status" value="1"/>
</dbReference>
<dbReference type="SUPFAM" id="SSF53335">
    <property type="entry name" value="S-adenosyl-L-methionine-dependent methyltransferases"/>
    <property type="match status" value="1"/>
</dbReference>
<evidence type="ECO:0000313" key="6">
    <source>
        <dbReference type="Ensembl" id="ENSGALP00010008719.1"/>
    </source>
</evidence>
<dbReference type="InterPro" id="IPR036282">
    <property type="entry name" value="Glutathione-S-Trfase_C_sf"/>
</dbReference>
<dbReference type="FunCoup" id="A0A8V0XPU6">
    <property type="interactions" value="1839"/>
</dbReference>
<proteinExistence type="inferred from homology"/>
<dbReference type="InterPro" id="IPR025714">
    <property type="entry name" value="Methyltranfer_dom"/>
</dbReference>
<dbReference type="Ensembl" id="ENSGALT00010014785.1">
    <property type="protein sequence ID" value="ENSGALP00010008719.1"/>
    <property type="gene ID" value="ENSGALG00010006200.1"/>
</dbReference>
<evidence type="ECO:0000256" key="4">
    <source>
        <dbReference type="ARBA" id="ARBA00022490"/>
    </source>
</evidence>
<dbReference type="OrthoDB" id="206598at2759"/>
<reference evidence="6" key="1">
    <citation type="submission" date="2020-11" db="EMBL/GenBank/DDBJ databases">
        <title>Gallus gallus (Chicken) genome, bGalGal1, GRCg7b, maternal haplotype autosomes + Z &amp; W.</title>
        <authorList>
            <person name="Warren W."/>
            <person name="Formenti G."/>
            <person name="Fedrigo O."/>
            <person name="Haase B."/>
            <person name="Mountcastle J."/>
            <person name="Balacco J."/>
            <person name="Tracey A."/>
            <person name="Schneider V."/>
            <person name="Okimoto R."/>
            <person name="Cheng H."/>
            <person name="Hawken R."/>
            <person name="Howe K."/>
            <person name="Jarvis E.D."/>
        </authorList>
    </citation>
    <scope>NUCLEOTIDE SEQUENCE [LARGE SCALE GENOMIC DNA]</scope>
    <source>
        <strain evidence="6">Broiler</strain>
    </source>
</reference>
<dbReference type="Gene3D" id="3.40.50.150">
    <property type="entry name" value="Vaccinia Virus protein VP39"/>
    <property type="match status" value="1"/>
</dbReference>
<reference evidence="6" key="2">
    <citation type="submission" date="2025-08" db="UniProtKB">
        <authorList>
            <consortium name="Ensembl"/>
        </authorList>
    </citation>
    <scope>IDENTIFICATION</scope>
    <source>
        <strain evidence="6">broiler</strain>
    </source>
</reference>
<dbReference type="Gene3D" id="1.20.1050.10">
    <property type="match status" value="1"/>
</dbReference>
<keyword evidence="7" id="KW-1185">Reference proteome</keyword>
<evidence type="ECO:0000256" key="3">
    <source>
        <dbReference type="ARBA" id="ARBA00022165"/>
    </source>
</evidence>
<evidence type="ECO:0000256" key="1">
    <source>
        <dbReference type="ARBA" id="ARBA00004496"/>
    </source>
</evidence>
<keyword evidence="4" id="KW-0963">Cytoplasm</keyword>
<dbReference type="InterPro" id="IPR010987">
    <property type="entry name" value="Glutathione-S-Trfase_C-like"/>
</dbReference>
<dbReference type="GO" id="GO:0005737">
    <property type="term" value="C:cytoplasm"/>
    <property type="evidence" value="ECO:0000318"/>
    <property type="project" value="GO_Central"/>
</dbReference>
<evidence type="ECO:0000313" key="7">
    <source>
        <dbReference type="Proteomes" id="UP000000539"/>
    </source>
</evidence>
<comment type="similarity">
    <text evidence="2">Belongs to the GSTCD family.</text>
</comment>
<dbReference type="InterPro" id="IPR029063">
    <property type="entry name" value="SAM-dependent_MTases_sf"/>
</dbReference>
<dbReference type="PROSITE" id="PS50405">
    <property type="entry name" value="GST_CTER"/>
    <property type="match status" value="1"/>
</dbReference>
<dbReference type="PANTHER" id="PTHR13369:SF0">
    <property type="entry name" value="GLUTATHIONE S-TRANSFERASE C-TERMINAL DOMAIN-CONTAINING PROTEIN"/>
    <property type="match status" value="1"/>
</dbReference>
<evidence type="ECO:0000256" key="2">
    <source>
        <dbReference type="ARBA" id="ARBA00008797"/>
    </source>
</evidence>
<protein>
    <recommendedName>
        <fullName evidence="3">Glutathione S-transferase C-terminal domain-containing protein</fullName>
    </recommendedName>
</protein>
<dbReference type="PANTHER" id="PTHR13369">
    <property type="match status" value="1"/>
</dbReference>
<dbReference type="Pfam" id="PF13679">
    <property type="entry name" value="Methyltransf_32"/>
    <property type="match status" value="1"/>
</dbReference>
<accession>A0A8V0XPU6</accession>
<dbReference type="Proteomes" id="UP000000539">
    <property type="component" value="Chromosome 4"/>
</dbReference>
<feature type="domain" description="GST C-terminal" evidence="5">
    <location>
        <begin position="226"/>
        <end position="355"/>
    </location>
</feature>
<dbReference type="FunFam" id="3.40.50.150:FF:000125">
    <property type="entry name" value="Glutathione S-transferase C-terminal domain-containing protein"/>
    <property type="match status" value="1"/>
</dbReference>
<evidence type="ECO:0000259" key="5">
    <source>
        <dbReference type="PROSITE" id="PS50405"/>
    </source>
</evidence>
<dbReference type="GeneTree" id="ENSGT00390000004446"/>
<gene>
    <name evidence="6" type="primary">GSTCD</name>
</gene>
<organism evidence="6 7">
    <name type="scientific">Gallus gallus</name>
    <name type="common">Chicken</name>
    <dbReference type="NCBI Taxonomy" id="9031"/>
    <lineage>
        <taxon>Eukaryota</taxon>
        <taxon>Metazoa</taxon>
        <taxon>Chordata</taxon>
        <taxon>Craniata</taxon>
        <taxon>Vertebrata</taxon>
        <taxon>Euteleostomi</taxon>
        <taxon>Archelosauria</taxon>
        <taxon>Archosauria</taxon>
        <taxon>Dinosauria</taxon>
        <taxon>Saurischia</taxon>
        <taxon>Theropoda</taxon>
        <taxon>Coelurosauria</taxon>
        <taxon>Aves</taxon>
        <taxon>Neognathae</taxon>
        <taxon>Galloanserae</taxon>
        <taxon>Galliformes</taxon>
        <taxon>Phasianidae</taxon>
        <taxon>Phasianinae</taxon>
        <taxon>Gallus</taxon>
    </lineage>
</organism>
<sequence>MWQCWSLQFSEELQLRRKMKDSVPEEHLYLGFSHQYQDSIFPLHTSISLFLLSYCDCKSFKIFLVPTNENANDQFVTKNLLGDLEIHLISKCQLPTVVQSCCLPAVVTKDGKFCRAGLSVVLRHIIQKTFEADPSKKNVLELLGFKKTCLKACAEVSQWTRLCEISIPLAVEGFLTASPEHCQTIPADILQLERKLGEPVRVHNDDKIRRQKLQQQKAGAKAAASLLEEEATEEGKAVEVHEHPLPSLELSVAFSKLRVQEVSHAVNREAPLIRRTKTSDLPPLDHVFAEGLYFTLADIVLLPCIHQFLVYSKKQGKDLVNLPLISSWYQRVQQVPGVKKAADKCNMQLLQLPELIPSPEEHREDFFPVPNDFEEEHEDSQFIGGPRPTMTKLMERGIEAKFSPHPCPDWTIDWTILPAAVNPGEGKMSRDRALRKQQQLNNLVAAVKKLAKPGDMIVDFCSGGGHVGIVLAHMMPSCQVVLIENKELSLMRAKDRSDELGLSNISFIQANLDYFNGTFNIGVALHACGVATDMVIEHCIKARAAFVISPCCYGFIQNTMKFKYPRSHQFKEILSYKEHMILCRFADQTAVHLPPERKLIGKQCMGLVDLDRAWAAEECNYSVQVTSMEPESCSPKNNMFVGTPV</sequence>
<reference evidence="6" key="3">
    <citation type="submission" date="2025-09" db="UniProtKB">
        <authorList>
            <consortium name="Ensembl"/>
        </authorList>
    </citation>
    <scope>IDENTIFICATION</scope>
    <source>
        <strain evidence="6">broiler</strain>
    </source>
</reference>
<comment type="subcellular location">
    <subcellularLocation>
        <location evidence="1">Cytoplasm</location>
    </subcellularLocation>
</comment>